<dbReference type="KEGG" id="pbf:CFX0092_A2932"/>
<dbReference type="OrthoDB" id="5244806at2"/>
<evidence type="ECO:0008006" key="4">
    <source>
        <dbReference type="Google" id="ProtNLM"/>
    </source>
</evidence>
<sequence length="175" mass="18052">MSDNNKKLVWGLYENMEAAQTAAFAMKGWDKASKDIKLGAIGAVYKNSKGTIKTKKFGSRNIGKGAEVGVVLGVLAAVLPAVTLVGGVVAGAAGGAAVGMFNKKGLGLSNSDLKAISDAIMGNEVVLLALAENEAEAIGLMDIMDNNGGGYIGTEWVDQEALDEADTLVVEMEMV</sequence>
<evidence type="ECO:0000313" key="2">
    <source>
        <dbReference type="EMBL" id="CUS04810.2"/>
    </source>
</evidence>
<accession>A0A160T7F6</accession>
<dbReference type="AlphaFoldDB" id="A0A160T7F6"/>
<name>A0A160T7F6_9CHLR</name>
<protein>
    <recommendedName>
        <fullName evidence="4">DUF1269 domain-containing protein</fullName>
    </recommendedName>
</protein>
<dbReference type="EMBL" id="LN890655">
    <property type="protein sequence ID" value="CUS04810.2"/>
    <property type="molecule type" value="Genomic_DNA"/>
</dbReference>
<evidence type="ECO:0000313" key="3">
    <source>
        <dbReference type="Proteomes" id="UP000215027"/>
    </source>
</evidence>
<feature type="transmembrane region" description="Helical" evidence="1">
    <location>
        <begin position="68"/>
        <end position="101"/>
    </location>
</feature>
<dbReference type="Proteomes" id="UP000215027">
    <property type="component" value="Chromosome I"/>
</dbReference>
<evidence type="ECO:0000256" key="1">
    <source>
        <dbReference type="SAM" id="Phobius"/>
    </source>
</evidence>
<proteinExistence type="predicted"/>
<reference evidence="2" key="1">
    <citation type="submission" date="2016-01" db="EMBL/GenBank/DDBJ databases">
        <authorList>
            <person name="Mcilroy J.S."/>
            <person name="Karst M S."/>
            <person name="Albertsen M."/>
        </authorList>
    </citation>
    <scope>NUCLEOTIDE SEQUENCE</scope>
    <source>
        <strain evidence="2">Cfx-K</strain>
    </source>
</reference>
<keyword evidence="3" id="KW-1185">Reference proteome</keyword>
<keyword evidence="1" id="KW-1133">Transmembrane helix</keyword>
<keyword evidence="1" id="KW-0812">Transmembrane</keyword>
<keyword evidence="1" id="KW-0472">Membrane</keyword>
<gene>
    <name evidence="2" type="ORF">CFX0092_A2932</name>
</gene>
<organism evidence="2 3">
    <name type="scientific">Candidatus Promineifilum breve</name>
    <dbReference type="NCBI Taxonomy" id="1806508"/>
    <lineage>
        <taxon>Bacteria</taxon>
        <taxon>Bacillati</taxon>
        <taxon>Chloroflexota</taxon>
        <taxon>Ardenticatenia</taxon>
        <taxon>Candidatus Promineifilales</taxon>
        <taxon>Candidatus Promineifilaceae</taxon>
        <taxon>Candidatus Promineifilum</taxon>
    </lineage>
</organism>
<dbReference type="RefSeq" id="WP_095044094.1">
    <property type="nucleotide sequence ID" value="NZ_LN890655.1"/>
</dbReference>